<dbReference type="RefSeq" id="WP_194213714.1">
    <property type="nucleotide sequence ID" value="NZ_CP061205.1"/>
</dbReference>
<dbReference type="PANTHER" id="PTHR33692:SF1">
    <property type="entry name" value="RIBOSOME MATURATION FACTOR RIMM"/>
    <property type="match status" value="1"/>
</dbReference>
<evidence type="ECO:0000313" key="8">
    <source>
        <dbReference type="EMBL" id="MFC3052631.1"/>
    </source>
</evidence>
<dbReference type="Gene3D" id="2.40.30.60">
    <property type="entry name" value="RimM"/>
    <property type="match status" value="1"/>
</dbReference>
<keyword evidence="2 5" id="KW-0690">Ribosome biogenesis</keyword>
<dbReference type="Pfam" id="PF01782">
    <property type="entry name" value="RimM"/>
    <property type="match status" value="1"/>
</dbReference>
<evidence type="ECO:0000256" key="1">
    <source>
        <dbReference type="ARBA" id="ARBA00022490"/>
    </source>
</evidence>
<feature type="domain" description="Ribosome maturation factor RimM PRC barrel" evidence="7">
    <location>
        <begin position="114"/>
        <end position="178"/>
    </location>
</feature>
<organism evidence="8 9">
    <name type="scientific">Kordiimonas pumila</name>
    <dbReference type="NCBI Taxonomy" id="2161677"/>
    <lineage>
        <taxon>Bacteria</taxon>
        <taxon>Pseudomonadati</taxon>
        <taxon>Pseudomonadota</taxon>
        <taxon>Alphaproteobacteria</taxon>
        <taxon>Kordiimonadales</taxon>
        <taxon>Kordiimonadaceae</taxon>
        <taxon>Kordiimonas</taxon>
    </lineage>
</organism>
<evidence type="ECO:0000256" key="5">
    <source>
        <dbReference type="HAMAP-Rule" id="MF_00014"/>
    </source>
</evidence>
<evidence type="ECO:0000259" key="7">
    <source>
        <dbReference type="Pfam" id="PF24986"/>
    </source>
</evidence>
<evidence type="ECO:0000256" key="2">
    <source>
        <dbReference type="ARBA" id="ARBA00022517"/>
    </source>
</evidence>
<dbReference type="Pfam" id="PF24986">
    <property type="entry name" value="PRC_RimM"/>
    <property type="match status" value="1"/>
</dbReference>
<comment type="domain">
    <text evidence="5">The PRC barrel domain binds ribosomal protein uS19.</text>
</comment>
<dbReference type="HAMAP" id="MF_00014">
    <property type="entry name" value="Ribosome_mat_RimM"/>
    <property type="match status" value="1"/>
</dbReference>
<keyword evidence="4 5" id="KW-0143">Chaperone</keyword>
<dbReference type="Proteomes" id="UP001595444">
    <property type="component" value="Unassembled WGS sequence"/>
</dbReference>
<keyword evidence="1 5" id="KW-0963">Cytoplasm</keyword>
<dbReference type="InterPro" id="IPR011033">
    <property type="entry name" value="PRC_barrel-like_sf"/>
</dbReference>
<sequence>MAATDQTERQQAGVEGDWICVGAFAGSHGVKGDVRLKSFTEDPAAIFSYTEIHKGPTGPLLRFKKLRDSKEGFIVRVEGLLTPEDAQALSGTKLYVSRAAFAEHADDDEFYLADLIGLRAIDEDGIDIGFVRAVENFGAEDLLELVLPEPIKGLGRYIYVPFRKAFVPEVALGAGTVSIAFKEWQKTQVSERDGADEV</sequence>
<evidence type="ECO:0000256" key="3">
    <source>
        <dbReference type="ARBA" id="ARBA00022552"/>
    </source>
</evidence>
<reference evidence="9" key="1">
    <citation type="journal article" date="2019" name="Int. J. Syst. Evol. Microbiol.">
        <title>The Global Catalogue of Microorganisms (GCM) 10K type strain sequencing project: providing services to taxonomists for standard genome sequencing and annotation.</title>
        <authorList>
            <consortium name="The Broad Institute Genomics Platform"/>
            <consortium name="The Broad Institute Genome Sequencing Center for Infectious Disease"/>
            <person name="Wu L."/>
            <person name="Ma J."/>
        </authorList>
    </citation>
    <scope>NUCLEOTIDE SEQUENCE [LARGE SCALE GENOMIC DNA]</scope>
    <source>
        <strain evidence="9">KCTC 62164</strain>
    </source>
</reference>
<evidence type="ECO:0000313" key="9">
    <source>
        <dbReference type="Proteomes" id="UP001595444"/>
    </source>
</evidence>
<keyword evidence="3 5" id="KW-0698">rRNA processing</keyword>
<dbReference type="SUPFAM" id="SSF50447">
    <property type="entry name" value="Translation proteins"/>
    <property type="match status" value="1"/>
</dbReference>
<dbReference type="InterPro" id="IPR002676">
    <property type="entry name" value="RimM_N"/>
</dbReference>
<accession>A0ABV7D6Z4</accession>
<keyword evidence="9" id="KW-1185">Reference proteome</keyword>
<feature type="domain" description="RimM N-terminal" evidence="6">
    <location>
        <begin position="20"/>
        <end position="99"/>
    </location>
</feature>
<protein>
    <recommendedName>
        <fullName evidence="5">Ribosome maturation factor RimM</fullName>
    </recommendedName>
</protein>
<evidence type="ECO:0000256" key="4">
    <source>
        <dbReference type="ARBA" id="ARBA00023186"/>
    </source>
</evidence>
<comment type="function">
    <text evidence="5">An accessory protein needed during the final step in the assembly of 30S ribosomal subunit, possibly for assembly of the head region. Essential for efficient processing of 16S rRNA. May be needed both before and after RbfA during the maturation of 16S rRNA. It has affinity for free ribosomal 30S subunits but not for 70S ribosomes.</text>
</comment>
<dbReference type="InterPro" id="IPR036976">
    <property type="entry name" value="RimM_N_sf"/>
</dbReference>
<comment type="similarity">
    <text evidence="5">Belongs to the RimM family.</text>
</comment>
<proteinExistence type="inferred from homology"/>
<dbReference type="EMBL" id="JBHRSL010000010">
    <property type="protein sequence ID" value="MFC3052631.1"/>
    <property type="molecule type" value="Genomic_DNA"/>
</dbReference>
<dbReference type="PANTHER" id="PTHR33692">
    <property type="entry name" value="RIBOSOME MATURATION FACTOR RIMM"/>
    <property type="match status" value="1"/>
</dbReference>
<dbReference type="InterPro" id="IPR011961">
    <property type="entry name" value="RimM"/>
</dbReference>
<comment type="subunit">
    <text evidence="5">Binds ribosomal protein uS19.</text>
</comment>
<dbReference type="InterPro" id="IPR009000">
    <property type="entry name" value="Transl_B-barrel_sf"/>
</dbReference>
<dbReference type="Gene3D" id="2.30.30.240">
    <property type="entry name" value="PRC-barrel domain"/>
    <property type="match status" value="1"/>
</dbReference>
<dbReference type="NCBIfam" id="TIGR02273">
    <property type="entry name" value="16S_RimM"/>
    <property type="match status" value="1"/>
</dbReference>
<gene>
    <name evidence="5 8" type="primary">rimM</name>
    <name evidence="8" type="ORF">ACFOKA_12020</name>
</gene>
<dbReference type="SUPFAM" id="SSF50346">
    <property type="entry name" value="PRC-barrel domain"/>
    <property type="match status" value="1"/>
</dbReference>
<comment type="caution">
    <text evidence="8">The sequence shown here is derived from an EMBL/GenBank/DDBJ whole genome shotgun (WGS) entry which is preliminary data.</text>
</comment>
<comment type="subcellular location">
    <subcellularLocation>
        <location evidence="5">Cytoplasm</location>
    </subcellularLocation>
</comment>
<dbReference type="InterPro" id="IPR056792">
    <property type="entry name" value="PRC_RimM"/>
</dbReference>
<evidence type="ECO:0000259" key="6">
    <source>
        <dbReference type="Pfam" id="PF01782"/>
    </source>
</evidence>
<name>A0ABV7D6Z4_9PROT</name>